<reference evidence="4" key="1">
    <citation type="submission" date="2015-09" db="EMBL/GenBank/DDBJ databases">
        <authorList>
            <consortium name="Pathogen Informatics"/>
        </authorList>
    </citation>
    <scope>NUCLEOTIDE SEQUENCE [LARGE SCALE GENOMIC DNA]</scope>
    <source>
        <strain evidence="4">Lake Konstanz</strain>
    </source>
</reference>
<dbReference type="OrthoDB" id="245339at2759"/>
<feature type="region of interest" description="Disordered" evidence="1">
    <location>
        <begin position="1"/>
        <end position="56"/>
    </location>
</feature>
<sequence length="689" mass="74292">MSLNAAAKEWKPPATSKTNPDVLLTSDFQLPPANTNTTRRNDGDDLEGDEDWYEQPTFDPHSAVYVYDEETGEGVLHEDGYVDGGENGGVGGHFAPSAYQQQQYRGPQQHQFAPPTAQRHHQQHFGEGDAALHALHQAVFGPPADANVDENGMPFLPELPKQDEDVDWDAALKMFLAAQRELVAEQVEEQRIRESGGATAAEQRHAAEFPQLPQADDSKSAAAFWAKGPTAIRQTTTSGHAAAATSSAASAAASQHRGGGVQLSSAAAGPYSSSGAGRPHASSSSSVAATSMASAPLTINGKHRWPKQTKAQQRQETVQKQAFEAFANALLHSTSPFMAPLRDLCKSSLPHLKLDQRFGKRGAPHTAVSQFVVAPIVVNYRPRHFHEVSPGDQMEYHYDLSQVLRRISTVNCIAVSYGPEWKPYAVPFCYLGCRDYKAEVLKLCPNEIPNSRSEAVYEDDIVKDITELVLAIEELQGPLRKWSLVQCMSKRVNLSSMYDAFEAIFAPVGNYQIQIRNLHSVPSQFLIKTSQQVLDLLPDKGHTGIVLHGDPDLWYELPDAANAFQSGKSAVVANSSSTIDEAHRGGGGATVVAAASTTPKQLPRQHLQQQDAVKPLSSSPPPIQQQQAAQVQQVFQSSGKGSTATSTEATADEGASSGNTTTDLVLYGVCAAAVVTTVVVVVRLLRTSP</sequence>
<evidence type="ECO:0000313" key="3">
    <source>
        <dbReference type="EMBL" id="CUF77031.1"/>
    </source>
</evidence>
<keyword evidence="2" id="KW-0472">Membrane</keyword>
<evidence type="ECO:0000256" key="1">
    <source>
        <dbReference type="SAM" id="MobiDB-lite"/>
    </source>
</evidence>
<evidence type="ECO:0000256" key="2">
    <source>
        <dbReference type="SAM" id="Phobius"/>
    </source>
</evidence>
<name>A0A0S4IT25_BODSA</name>
<feature type="compositionally biased region" description="Acidic residues" evidence="1">
    <location>
        <begin position="44"/>
        <end position="53"/>
    </location>
</feature>
<keyword evidence="2" id="KW-1133">Transmembrane helix</keyword>
<feature type="compositionally biased region" description="Low complexity" evidence="1">
    <location>
        <begin position="632"/>
        <end position="657"/>
    </location>
</feature>
<dbReference type="Proteomes" id="UP000051952">
    <property type="component" value="Unassembled WGS sequence"/>
</dbReference>
<dbReference type="VEuPathDB" id="TriTrypDB:BSAL_65610"/>
<feature type="compositionally biased region" description="Low complexity" evidence="1">
    <location>
        <begin position="264"/>
        <end position="289"/>
    </location>
</feature>
<feature type="region of interest" description="Disordered" evidence="1">
    <location>
        <begin position="575"/>
        <end position="603"/>
    </location>
</feature>
<keyword evidence="4" id="KW-1185">Reference proteome</keyword>
<protein>
    <submittedName>
        <fullName evidence="3">Transmembrane protein, putative</fullName>
    </submittedName>
</protein>
<accession>A0A0S4IT25</accession>
<feature type="compositionally biased region" description="Polar residues" evidence="1">
    <location>
        <begin position="26"/>
        <end position="38"/>
    </location>
</feature>
<keyword evidence="2 3" id="KW-0812">Transmembrane</keyword>
<gene>
    <name evidence="3" type="ORF">BSAL_65610</name>
</gene>
<feature type="region of interest" description="Disordered" evidence="1">
    <location>
        <begin position="248"/>
        <end position="289"/>
    </location>
</feature>
<feature type="transmembrane region" description="Helical" evidence="2">
    <location>
        <begin position="664"/>
        <end position="685"/>
    </location>
</feature>
<organism evidence="3 4">
    <name type="scientific">Bodo saltans</name>
    <name type="common">Flagellated protozoan</name>
    <dbReference type="NCBI Taxonomy" id="75058"/>
    <lineage>
        <taxon>Eukaryota</taxon>
        <taxon>Discoba</taxon>
        <taxon>Euglenozoa</taxon>
        <taxon>Kinetoplastea</taxon>
        <taxon>Metakinetoplastina</taxon>
        <taxon>Eubodonida</taxon>
        <taxon>Bodonidae</taxon>
        <taxon>Bodo</taxon>
    </lineage>
</organism>
<dbReference type="AlphaFoldDB" id="A0A0S4IT25"/>
<dbReference type="EMBL" id="CYKH01000401">
    <property type="protein sequence ID" value="CUF77031.1"/>
    <property type="molecule type" value="Genomic_DNA"/>
</dbReference>
<feature type="region of interest" description="Disordered" evidence="1">
    <location>
        <begin position="632"/>
        <end position="658"/>
    </location>
</feature>
<proteinExistence type="predicted"/>
<evidence type="ECO:0000313" key="4">
    <source>
        <dbReference type="Proteomes" id="UP000051952"/>
    </source>
</evidence>